<comment type="subunit">
    <text evidence="1">Homodimer.</text>
</comment>
<dbReference type="InterPro" id="IPR004045">
    <property type="entry name" value="Glutathione_S-Trfase_N"/>
</dbReference>
<dbReference type="PROSITE" id="PS50404">
    <property type="entry name" value="GST_NTER"/>
    <property type="match status" value="1"/>
</dbReference>
<dbReference type="Pfam" id="PF00043">
    <property type="entry name" value="GST_C"/>
    <property type="match status" value="1"/>
</dbReference>
<dbReference type="SFLD" id="SFLDG01153">
    <property type="entry name" value="Main.4:_Theta-like"/>
    <property type="match status" value="1"/>
</dbReference>
<evidence type="ECO:0000256" key="1">
    <source>
        <dbReference type="ARBA" id="ARBA00011738"/>
    </source>
</evidence>
<dbReference type="InterPro" id="IPR036249">
    <property type="entry name" value="Thioredoxin-like_sf"/>
</dbReference>
<dbReference type="EMBL" id="GCVX01000107">
    <property type="protein sequence ID" value="JAI18123.1"/>
    <property type="molecule type" value="Transcribed_RNA"/>
</dbReference>
<dbReference type="GO" id="GO:0004364">
    <property type="term" value="F:glutathione transferase activity"/>
    <property type="evidence" value="ECO:0007669"/>
    <property type="project" value="TreeGrafter"/>
</dbReference>
<feature type="domain" description="GST C-terminal" evidence="3">
    <location>
        <begin position="87"/>
        <end position="212"/>
    </location>
</feature>
<evidence type="ECO:0000259" key="2">
    <source>
        <dbReference type="PROSITE" id="PS50404"/>
    </source>
</evidence>
<proteinExistence type="predicted"/>
<reference evidence="4" key="1">
    <citation type="journal article" date="2015" name="PLoS ONE">
        <title>The Peripheral Olfactory Repertoire of the Lightbrown Apple Moth, Epiphyas postvittana.</title>
        <authorList>
            <person name="Corcoran J.A."/>
            <person name="Jordan M.D."/>
            <person name="Thrimawithana A.H."/>
            <person name="Crowhurst R.N."/>
            <person name="Newcomb R.D."/>
        </authorList>
    </citation>
    <scope>NUCLEOTIDE SEQUENCE</scope>
</reference>
<evidence type="ECO:0000259" key="3">
    <source>
        <dbReference type="PROSITE" id="PS50405"/>
    </source>
</evidence>
<organism evidence="4">
    <name type="scientific">Epiphyas postvittana</name>
    <name type="common">Light brown apple moth</name>
    <dbReference type="NCBI Taxonomy" id="65032"/>
    <lineage>
        <taxon>Eukaryota</taxon>
        <taxon>Metazoa</taxon>
        <taxon>Ecdysozoa</taxon>
        <taxon>Arthropoda</taxon>
        <taxon>Hexapoda</taxon>
        <taxon>Insecta</taxon>
        <taxon>Pterygota</taxon>
        <taxon>Neoptera</taxon>
        <taxon>Endopterygota</taxon>
        <taxon>Lepidoptera</taxon>
        <taxon>Glossata</taxon>
        <taxon>Ditrysia</taxon>
        <taxon>Tortricoidea</taxon>
        <taxon>Tortricidae</taxon>
        <taxon>Tortricinae</taxon>
        <taxon>Epiphyas</taxon>
    </lineage>
</organism>
<dbReference type="Pfam" id="PF13417">
    <property type="entry name" value="GST_N_3"/>
    <property type="match status" value="1"/>
</dbReference>
<dbReference type="InterPro" id="IPR004046">
    <property type="entry name" value="GST_C"/>
</dbReference>
<sequence length="215" mass="24244">MVKLYKLNASPPARACMMACELFNVPVEMVDVNILAGEHVNPDFLKKNPTHTIPVLEDGDLIIHDSHAVLMYLADVYGKQDSLYPKDLKQRALVNQKMFFNSSILFPRLRNITYPLLVDGTKPAEKQYKAIDEAYAFLEEFLSRSKYVAGNNMTIADIAAYATTSSLGALLELDVKKYPKIEAWLQEMAKQPFAVKQNAAGNLELKHLYDNLMSK</sequence>
<dbReference type="InterPro" id="IPR010987">
    <property type="entry name" value="Glutathione-S-Trfase_C-like"/>
</dbReference>
<dbReference type="Gene3D" id="3.40.30.10">
    <property type="entry name" value="Glutaredoxin"/>
    <property type="match status" value="1"/>
</dbReference>
<dbReference type="FunFam" id="1.20.1050.10:FF:000007">
    <property type="entry name" value="Glutathione S-transferase 1-1"/>
    <property type="match status" value="1"/>
</dbReference>
<dbReference type="SUPFAM" id="SSF47616">
    <property type="entry name" value="GST C-terminal domain-like"/>
    <property type="match status" value="1"/>
</dbReference>
<dbReference type="SFLD" id="SFLDG00358">
    <property type="entry name" value="Main_(cytGST)"/>
    <property type="match status" value="1"/>
</dbReference>
<dbReference type="FunFam" id="3.40.30.10:FF:000034">
    <property type="entry name" value="glutathione S-transferase 1"/>
    <property type="match status" value="1"/>
</dbReference>
<dbReference type="CDD" id="cd03177">
    <property type="entry name" value="GST_C_Delta_Epsilon"/>
    <property type="match status" value="1"/>
</dbReference>
<feature type="domain" description="GST N-terminal" evidence="2">
    <location>
        <begin position="1"/>
        <end position="81"/>
    </location>
</feature>
<dbReference type="PANTHER" id="PTHR43969:SF9">
    <property type="entry name" value="GLUTATHIONE S TRANSFERASE D10, ISOFORM A-RELATED"/>
    <property type="match status" value="1"/>
</dbReference>
<protein>
    <submittedName>
        <fullName evidence="4">Glutathione-S-transferase</fullName>
    </submittedName>
</protein>
<dbReference type="SUPFAM" id="SSF52833">
    <property type="entry name" value="Thioredoxin-like"/>
    <property type="match status" value="1"/>
</dbReference>
<name>A0A0K8TV08_EPIPO</name>
<dbReference type="PROSITE" id="PS50405">
    <property type="entry name" value="GST_CTER"/>
    <property type="match status" value="1"/>
</dbReference>
<dbReference type="AlphaFoldDB" id="A0A0K8TV08"/>
<dbReference type="Gene3D" id="1.20.1050.10">
    <property type="match status" value="1"/>
</dbReference>
<evidence type="ECO:0000313" key="4">
    <source>
        <dbReference type="EMBL" id="JAI18123.1"/>
    </source>
</evidence>
<dbReference type="InterPro" id="IPR040079">
    <property type="entry name" value="Glutathione_S-Trfase"/>
</dbReference>
<dbReference type="GO" id="GO:0006749">
    <property type="term" value="P:glutathione metabolic process"/>
    <property type="evidence" value="ECO:0007669"/>
    <property type="project" value="TreeGrafter"/>
</dbReference>
<dbReference type="PANTHER" id="PTHR43969">
    <property type="entry name" value="GLUTATHIONE S TRANSFERASE D10, ISOFORM A-RELATED"/>
    <property type="match status" value="1"/>
</dbReference>
<accession>A0A0K8TV08</accession>
<keyword evidence="4" id="KW-0808">Transferase</keyword>
<dbReference type="SFLD" id="SFLDS00019">
    <property type="entry name" value="Glutathione_Transferase_(cytos"/>
    <property type="match status" value="1"/>
</dbReference>
<dbReference type="InterPro" id="IPR036282">
    <property type="entry name" value="Glutathione-S-Trfase_C_sf"/>
</dbReference>